<evidence type="ECO:0000259" key="7">
    <source>
        <dbReference type="SMART" id="SM00833"/>
    </source>
</evidence>
<keyword evidence="2" id="KW-0378">Hydrolase</keyword>
<dbReference type="RefSeq" id="WP_134358544.1">
    <property type="nucleotide sequence ID" value="NZ_CP038033.1"/>
</dbReference>
<dbReference type="SUPFAM" id="SSF52540">
    <property type="entry name" value="P-loop containing nucleoside triphosphate hydrolases"/>
    <property type="match status" value="1"/>
</dbReference>
<organism evidence="8 9">
    <name type="scientific">Nitrosococcus wardiae</name>
    <dbReference type="NCBI Taxonomy" id="1814290"/>
    <lineage>
        <taxon>Bacteria</taxon>
        <taxon>Pseudomonadati</taxon>
        <taxon>Pseudomonadota</taxon>
        <taxon>Gammaproteobacteria</taxon>
        <taxon>Chromatiales</taxon>
        <taxon>Chromatiaceae</taxon>
        <taxon>Nitrosococcus</taxon>
    </lineage>
</organism>
<protein>
    <submittedName>
        <fullName evidence="8">GTP-binding protein</fullName>
    </submittedName>
</protein>
<name>A0A4P7BYW9_9GAMM</name>
<dbReference type="Pfam" id="PF07683">
    <property type="entry name" value="CobW_C"/>
    <property type="match status" value="1"/>
</dbReference>
<dbReference type="Pfam" id="PF02492">
    <property type="entry name" value="cobW"/>
    <property type="match status" value="1"/>
</dbReference>
<accession>A0A4P7BYW9</accession>
<dbReference type="SUPFAM" id="SSF90002">
    <property type="entry name" value="Hypothetical protein YjiA, C-terminal domain"/>
    <property type="match status" value="1"/>
</dbReference>
<dbReference type="GO" id="GO:0005737">
    <property type="term" value="C:cytoplasm"/>
    <property type="evidence" value="ECO:0007669"/>
    <property type="project" value="TreeGrafter"/>
</dbReference>
<evidence type="ECO:0000256" key="2">
    <source>
        <dbReference type="ARBA" id="ARBA00022801"/>
    </source>
</evidence>
<keyword evidence="3" id="KW-0143">Chaperone</keyword>
<dbReference type="GO" id="GO:0016787">
    <property type="term" value="F:hydrolase activity"/>
    <property type="evidence" value="ECO:0007669"/>
    <property type="project" value="UniProtKB-KW"/>
</dbReference>
<sequence>MPIQTPLILLTGPLGSGKTTLLQHMVQSSALRLALLINEFGEFGIDGKLVKGKNLQIIELEGGCVCCSLMGEFEAALEEIIETATPEAIVVEATGVAEPDALVFDVSDLIPQIRMDGVITIMDADAMVAFPDVGHTIQVQIKAADLLLLNKSDLVSPHQQQSLQTRLRTLNSSAPIIPTTYCQVDPELLFGLVHHQKVQPAEYSHQPEYESFSYRPTGPLQRSCFERLVKELGPEIYRAKGFVPFPDRSYLFNYVNRRWTLEPLSEEETGLLVFIGSNIKPKEAQIRESLRACEISQVAPSPFTNAAS</sequence>
<dbReference type="PANTHER" id="PTHR13748:SF62">
    <property type="entry name" value="COBW DOMAIN-CONTAINING PROTEIN"/>
    <property type="match status" value="1"/>
</dbReference>
<dbReference type="InterPro" id="IPR003495">
    <property type="entry name" value="CobW/HypB/UreG_nucleotide-bd"/>
</dbReference>
<evidence type="ECO:0000313" key="9">
    <source>
        <dbReference type="Proteomes" id="UP000294325"/>
    </source>
</evidence>
<dbReference type="InterPro" id="IPR036627">
    <property type="entry name" value="CobW-likC_sf"/>
</dbReference>
<evidence type="ECO:0000256" key="4">
    <source>
        <dbReference type="ARBA" id="ARBA00034320"/>
    </source>
</evidence>
<dbReference type="Gene3D" id="3.40.50.300">
    <property type="entry name" value="P-loop containing nucleotide triphosphate hydrolases"/>
    <property type="match status" value="1"/>
</dbReference>
<evidence type="ECO:0000256" key="6">
    <source>
        <dbReference type="ARBA" id="ARBA00049117"/>
    </source>
</evidence>
<evidence type="ECO:0000256" key="1">
    <source>
        <dbReference type="ARBA" id="ARBA00022741"/>
    </source>
</evidence>
<dbReference type="EMBL" id="CP038033">
    <property type="protein sequence ID" value="QBQ55281.1"/>
    <property type="molecule type" value="Genomic_DNA"/>
</dbReference>
<dbReference type="OrthoDB" id="9808822at2"/>
<dbReference type="SMART" id="SM00833">
    <property type="entry name" value="CobW_C"/>
    <property type="match status" value="1"/>
</dbReference>
<keyword evidence="9" id="KW-1185">Reference proteome</keyword>
<comment type="function">
    <text evidence="5">Zinc chaperone that directly transfers zinc cofactor to target proteins, thereby activating them. Zinc is transferred from the CXCC motif in the GTPase domain to the zinc binding site in target proteins in a process requiring GTP hydrolysis.</text>
</comment>
<feature type="domain" description="CobW C-terminal" evidence="7">
    <location>
        <begin position="209"/>
        <end position="294"/>
    </location>
</feature>
<evidence type="ECO:0000313" key="8">
    <source>
        <dbReference type="EMBL" id="QBQ55281.1"/>
    </source>
</evidence>
<comment type="similarity">
    <text evidence="4">Belongs to the SIMIBI class G3E GTPase family. ZNG1 subfamily.</text>
</comment>
<evidence type="ECO:0000256" key="3">
    <source>
        <dbReference type="ARBA" id="ARBA00023186"/>
    </source>
</evidence>
<dbReference type="InterPro" id="IPR051316">
    <property type="entry name" value="Zinc-reg_GTPase_activator"/>
</dbReference>
<dbReference type="InterPro" id="IPR027417">
    <property type="entry name" value="P-loop_NTPase"/>
</dbReference>
<comment type="catalytic activity">
    <reaction evidence="6">
        <text>GTP + H2O = GDP + phosphate + H(+)</text>
        <dbReference type="Rhea" id="RHEA:19669"/>
        <dbReference type="ChEBI" id="CHEBI:15377"/>
        <dbReference type="ChEBI" id="CHEBI:15378"/>
        <dbReference type="ChEBI" id="CHEBI:37565"/>
        <dbReference type="ChEBI" id="CHEBI:43474"/>
        <dbReference type="ChEBI" id="CHEBI:58189"/>
    </reaction>
    <physiologicalReaction direction="left-to-right" evidence="6">
        <dbReference type="Rhea" id="RHEA:19670"/>
    </physiologicalReaction>
</comment>
<dbReference type="GO" id="GO:0000166">
    <property type="term" value="F:nucleotide binding"/>
    <property type="evidence" value="ECO:0007669"/>
    <property type="project" value="UniProtKB-KW"/>
</dbReference>
<dbReference type="InterPro" id="IPR011629">
    <property type="entry name" value="CobW-like_C"/>
</dbReference>
<keyword evidence="1" id="KW-0547">Nucleotide-binding</keyword>
<proteinExistence type="inferred from homology"/>
<dbReference type="AlphaFoldDB" id="A0A4P7BYW9"/>
<dbReference type="Gene3D" id="3.30.1220.10">
    <property type="entry name" value="CobW-like, C-terminal domain"/>
    <property type="match status" value="1"/>
</dbReference>
<dbReference type="PANTHER" id="PTHR13748">
    <property type="entry name" value="COBW-RELATED"/>
    <property type="match status" value="1"/>
</dbReference>
<gene>
    <name evidence="8" type="ORF">E3U44_12745</name>
</gene>
<reference evidence="8 9" key="1">
    <citation type="submission" date="2019-03" db="EMBL/GenBank/DDBJ databases">
        <title>The genome sequence of Nitrosococcus wardiae strain D1FHST reveals the archetypal metabolic capacity of ammonia-oxidizing Gammaproteobacteria.</title>
        <authorList>
            <person name="Wang L."/>
            <person name="Lim C.K."/>
            <person name="Hanson T.E."/>
            <person name="Dang H."/>
            <person name="Klotz M.G."/>
        </authorList>
    </citation>
    <scope>NUCLEOTIDE SEQUENCE [LARGE SCALE GENOMIC DNA]</scope>
    <source>
        <strain evidence="8 9">D1FHS</strain>
    </source>
</reference>
<evidence type="ECO:0000256" key="5">
    <source>
        <dbReference type="ARBA" id="ARBA00045658"/>
    </source>
</evidence>
<dbReference type="KEGG" id="nwr:E3U44_12745"/>
<dbReference type="Proteomes" id="UP000294325">
    <property type="component" value="Chromosome"/>
</dbReference>
<dbReference type="CDD" id="cd03112">
    <property type="entry name" value="CobW-like"/>
    <property type="match status" value="1"/>
</dbReference>